<dbReference type="RefSeq" id="WP_151971548.1">
    <property type="nucleotide sequence ID" value="NZ_AP019860.1"/>
</dbReference>
<evidence type="ECO:0000313" key="2">
    <source>
        <dbReference type="Proteomes" id="UP000326354"/>
    </source>
</evidence>
<evidence type="ECO:0008006" key="3">
    <source>
        <dbReference type="Google" id="ProtNLM"/>
    </source>
</evidence>
<dbReference type="InterPro" id="IPR011990">
    <property type="entry name" value="TPR-like_helical_dom_sf"/>
</dbReference>
<dbReference type="AlphaFoldDB" id="A0A5S9ITZ3"/>
<gene>
    <name evidence="1" type="ORF">UABAM_05943</name>
</gene>
<keyword evidence="2" id="KW-1185">Reference proteome</keyword>
<sequence>MGFVLGFGPQEFYIRSAYFAQKFSLDIKTSPQGHNYCHHIISILEQHKNSPRKAQQRILSLKYCSAYQKKITVMRWGEYLYHSNHHQLLQQLIKHISKEWGKATSEYFYLQSLVANDHNKWLYLQQLHKKFPHHICSEKSLKAYLLLKHQQKNGLTHLELDRLIAKFIHNKEYKEALAILNANTAEHIYFRIIVHDKQHKYKALIQNAQVYLGNFPRAKHRDQVLWKLAYTLSHRLQECKEALTYYNNYISEFPKGKYIANVLISKGDSLVCIGESDAAMQTYLQVASATDKEHLLHIAFYSAANILLKNNDPQAVIVLKKALQYRGPYTQKIQQKLKSMQNE</sequence>
<dbReference type="KEGG" id="uam:UABAM_05943"/>
<proteinExistence type="predicted"/>
<evidence type="ECO:0000313" key="1">
    <source>
        <dbReference type="EMBL" id="BBM87531.1"/>
    </source>
</evidence>
<dbReference type="EMBL" id="AP019860">
    <property type="protein sequence ID" value="BBM87531.1"/>
    <property type="molecule type" value="Genomic_DNA"/>
</dbReference>
<name>A0A5S9ITZ3_UABAM</name>
<reference evidence="1 2" key="1">
    <citation type="submission" date="2019-08" db="EMBL/GenBank/DDBJ databases">
        <title>Complete genome sequence of Candidatus Uab amorphum.</title>
        <authorList>
            <person name="Shiratori T."/>
            <person name="Suzuki S."/>
            <person name="Kakizawa Y."/>
            <person name="Ishida K."/>
        </authorList>
    </citation>
    <scope>NUCLEOTIDE SEQUENCE [LARGE SCALE GENOMIC DNA]</scope>
    <source>
        <strain evidence="1 2">SRT547</strain>
    </source>
</reference>
<accession>A0A5S9ITZ3</accession>
<dbReference type="SUPFAM" id="SSF48452">
    <property type="entry name" value="TPR-like"/>
    <property type="match status" value="1"/>
</dbReference>
<dbReference type="Gene3D" id="1.25.40.10">
    <property type="entry name" value="Tetratricopeptide repeat domain"/>
    <property type="match status" value="1"/>
</dbReference>
<protein>
    <recommendedName>
        <fullName evidence="3">Tetratricopeptide repeat protein</fullName>
    </recommendedName>
</protein>
<organism evidence="1 2">
    <name type="scientific">Uabimicrobium amorphum</name>
    <dbReference type="NCBI Taxonomy" id="2596890"/>
    <lineage>
        <taxon>Bacteria</taxon>
        <taxon>Pseudomonadati</taxon>
        <taxon>Planctomycetota</taxon>
        <taxon>Candidatus Uabimicrobiia</taxon>
        <taxon>Candidatus Uabimicrobiales</taxon>
        <taxon>Candidatus Uabimicrobiaceae</taxon>
        <taxon>Candidatus Uabimicrobium</taxon>
    </lineage>
</organism>
<dbReference type="Proteomes" id="UP000326354">
    <property type="component" value="Chromosome"/>
</dbReference>